<name>S5T7G5_9GAMM</name>
<dbReference type="Proteomes" id="UP000015380">
    <property type="component" value="Chromosome"/>
</dbReference>
<feature type="domain" description="Retropepsin-like aspartic endopeptidase" evidence="2">
    <location>
        <begin position="86"/>
        <end position="214"/>
    </location>
</feature>
<keyword evidence="3" id="KW-0645">Protease</keyword>
<dbReference type="PATRIC" id="fig|1198232.3.peg.1386"/>
<accession>S5T7G5</accession>
<dbReference type="AlphaFoldDB" id="S5T7G5"/>
<organism evidence="3 4">
    <name type="scientific">Cycloclasticus zancles 78-ME</name>
    <dbReference type="NCBI Taxonomy" id="1198232"/>
    <lineage>
        <taxon>Bacteria</taxon>
        <taxon>Pseudomonadati</taxon>
        <taxon>Pseudomonadota</taxon>
        <taxon>Gammaproteobacteria</taxon>
        <taxon>Thiotrichales</taxon>
        <taxon>Piscirickettsiaceae</taxon>
        <taxon>Cycloclasticus</taxon>
    </lineage>
</organism>
<sequence length="218" mass="24737">MSVTFVSTLFYPIQLLRSTTSFIYTLFLLSVLFISGCSTIPPIDKKEPVITAPVCPVCKPTTCPKVAEPIKKVAKKTRGELNLPVIGGVENVVVEPLNLKFEARIDTGAKSTSIHAENIQLIEREGKRFVRFSLYDSKTKSLVEVERRFRRRVIIKQQDGNNEMRYVVTLWLTLGKNKDEVEVNLTDRSAFDYQLLVGRNLLTDRAIVDVSLRHTLRP</sequence>
<dbReference type="HOGENOM" id="CLU_1265208_0_0_6"/>
<dbReference type="GO" id="GO:0006508">
    <property type="term" value="P:proteolysis"/>
    <property type="evidence" value="ECO:0007669"/>
    <property type="project" value="UniProtKB-KW"/>
</dbReference>
<evidence type="ECO:0000313" key="3">
    <source>
        <dbReference type="EMBL" id="AGS39726.1"/>
    </source>
</evidence>
<keyword evidence="4" id="KW-1185">Reference proteome</keyword>
<dbReference type="PANTHER" id="PTHR38037">
    <property type="entry name" value="ZN_PROTEASE DOMAIN-CONTAINING PROTEIN"/>
    <property type="match status" value="1"/>
</dbReference>
<keyword evidence="1" id="KW-1133">Transmembrane helix</keyword>
<keyword evidence="1" id="KW-0812">Transmembrane</keyword>
<dbReference type="PANTHER" id="PTHR38037:SF2">
    <property type="entry name" value="ATP-DEPENDENT ZINC PROTEASE DOMAIN-CONTAINING PROTEIN-RELATED"/>
    <property type="match status" value="1"/>
</dbReference>
<protein>
    <submittedName>
        <fullName evidence="3">ATP-dependent Zn protease</fullName>
    </submittedName>
</protein>
<evidence type="ECO:0000256" key="1">
    <source>
        <dbReference type="SAM" id="Phobius"/>
    </source>
</evidence>
<keyword evidence="3" id="KW-0378">Hydrolase</keyword>
<dbReference type="Pfam" id="PF05618">
    <property type="entry name" value="Zn_protease"/>
    <property type="match status" value="1"/>
</dbReference>
<dbReference type="GO" id="GO:0008233">
    <property type="term" value="F:peptidase activity"/>
    <property type="evidence" value="ECO:0007669"/>
    <property type="project" value="UniProtKB-KW"/>
</dbReference>
<reference evidence="4" key="2">
    <citation type="journal article" date="2016" name="Environ. Microbiol. Rep.">
        <title>Analysis of defence systems and a conjugative IncP-1 plasmid in the marine polyaromatic hydrocarbons-degrading bacterium Cycloclasticus sp. 78-ME.</title>
        <authorList>
            <person name="Yakimov M.M."/>
            <person name="Crisafi F."/>
            <person name="Messina E."/>
            <person name="Smedile F."/>
            <person name="Lopatina A."/>
            <person name="Denaro R."/>
            <person name="Pieper D.H."/>
            <person name="Golyshin P.N."/>
            <person name="Giuliano L."/>
        </authorList>
    </citation>
    <scope>NUCLEOTIDE SEQUENCE [LARGE SCALE GENOMIC DNA]</scope>
    <source>
        <strain evidence="4">78-ME</strain>
    </source>
</reference>
<dbReference type="EMBL" id="CP005996">
    <property type="protein sequence ID" value="AGS39726.1"/>
    <property type="molecule type" value="Genomic_DNA"/>
</dbReference>
<dbReference type="Gene3D" id="2.40.70.10">
    <property type="entry name" value="Acid Proteases"/>
    <property type="match status" value="1"/>
</dbReference>
<dbReference type="KEGG" id="cza:CYCME_1398"/>
<reference evidence="3 4" key="1">
    <citation type="submission" date="2013-05" db="EMBL/GenBank/DDBJ databases">
        <title>Between feast and famine: a lifestyle of most important marine PAH-degrading bacterium Cycloclasticus sp. 7ME.</title>
        <authorList>
            <person name="Yakimov M.M."/>
            <person name="Messina E."/>
            <person name="Genovese M."/>
            <person name="Denaro R."/>
            <person name="Crisafi F."/>
            <person name="Russo D."/>
            <person name="Cappello S."/>
            <person name="Santisi S."/>
            <person name="Smedile F."/>
            <person name="Golyshina O.V."/>
            <person name="Tran H."/>
            <person name="Pieper D.H."/>
            <person name="Golyshin P.N."/>
            <person name="Giuliano L."/>
        </authorList>
    </citation>
    <scope>NUCLEOTIDE SEQUENCE [LARGE SCALE GENOMIC DNA]</scope>
    <source>
        <strain evidence="3 4">78-ME</strain>
    </source>
</reference>
<keyword evidence="1" id="KW-0472">Membrane</keyword>
<evidence type="ECO:0000259" key="2">
    <source>
        <dbReference type="Pfam" id="PF05618"/>
    </source>
</evidence>
<dbReference type="SUPFAM" id="SSF50630">
    <property type="entry name" value="Acid proteases"/>
    <property type="match status" value="1"/>
</dbReference>
<dbReference type="InterPro" id="IPR021109">
    <property type="entry name" value="Peptidase_aspartic_dom_sf"/>
</dbReference>
<dbReference type="InterPro" id="IPR008503">
    <property type="entry name" value="Asp_endopeptidase"/>
</dbReference>
<proteinExistence type="predicted"/>
<feature type="transmembrane region" description="Helical" evidence="1">
    <location>
        <begin position="20"/>
        <end position="40"/>
    </location>
</feature>
<evidence type="ECO:0000313" key="4">
    <source>
        <dbReference type="Proteomes" id="UP000015380"/>
    </source>
</evidence>
<dbReference type="eggNOG" id="COG4067">
    <property type="taxonomic scope" value="Bacteria"/>
</dbReference>
<gene>
    <name evidence="3" type="ORF">CYCME_1398</name>
</gene>